<gene>
    <name evidence="2" type="ORF">I6U48_00695</name>
</gene>
<dbReference type="PANTHER" id="PTHR43808:SF9">
    <property type="entry name" value="BLL0789 PROTEIN"/>
    <property type="match status" value="1"/>
</dbReference>
<dbReference type="GO" id="GO:0016787">
    <property type="term" value="F:hydrolase activity"/>
    <property type="evidence" value="ECO:0007669"/>
    <property type="project" value="InterPro"/>
</dbReference>
<comment type="caution">
    <text evidence="2">The sequence shown here is derived from an EMBL/GenBank/DDBJ whole genome shotgun (WGS) entry which is preliminary data.</text>
</comment>
<dbReference type="RefSeq" id="WP_218318476.1">
    <property type="nucleotide sequence ID" value="NZ_JAEEGC010000004.1"/>
</dbReference>
<organism evidence="2 3">
    <name type="scientific">Clostridium thailandense</name>
    <dbReference type="NCBI Taxonomy" id="2794346"/>
    <lineage>
        <taxon>Bacteria</taxon>
        <taxon>Bacillati</taxon>
        <taxon>Bacillota</taxon>
        <taxon>Clostridia</taxon>
        <taxon>Eubacteriales</taxon>
        <taxon>Clostridiaceae</taxon>
        <taxon>Clostridium</taxon>
    </lineage>
</organism>
<dbReference type="CDD" id="cd03885">
    <property type="entry name" value="M20_CPDG2"/>
    <property type="match status" value="1"/>
</dbReference>
<keyword evidence="3" id="KW-1185">Reference proteome</keyword>
<reference evidence="2" key="1">
    <citation type="submission" date="2020-12" db="EMBL/GenBank/DDBJ databases">
        <title>Clostridium thailandense sp. nov., a novel acetogenic bacterium isolated from peat land soil in Thailand.</title>
        <authorList>
            <person name="Chaikitkaew S."/>
            <person name="Birkeland N.K."/>
        </authorList>
    </citation>
    <scope>NUCLEOTIDE SEQUENCE</scope>
    <source>
        <strain evidence="2">PL3</strain>
    </source>
</reference>
<evidence type="ECO:0000313" key="3">
    <source>
        <dbReference type="Proteomes" id="UP000694308"/>
    </source>
</evidence>
<dbReference type="InterPro" id="IPR002933">
    <property type="entry name" value="Peptidase_M20"/>
</dbReference>
<dbReference type="Pfam" id="PF07687">
    <property type="entry name" value="M20_dimer"/>
    <property type="match status" value="1"/>
</dbReference>
<dbReference type="InterPro" id="IPR050072">
    <property type="entry name" value="Peptidase_M20A"/>
</dbReference>
<dbReference type="InterPro" id="IPR011650">
    <property type="entry name" value="Peptidase_M20_dimer"/>
</dbReference>
<dbReference type="AlphaFoldDB" id="A0A949TUV6"/>
<feature type="domain" description="Peptidase M20 dimerisation" evidence="1">
    <location>
        <begin position="188"/>
        <end position="290"/>
    </location>
</feature>
<dbReference type="PIRSF" id="PIRSF037238">
    <property type="entry name" value="Carboxypeptidase_G2"/>
    <property type="match status" value="1"/>
</dbReference>
<dbReference type="PANTHER" id="PTHR43808">
    <property type="entry name" value="ACETYLORNITHINE DEACETYLASE"/>
    <property type="match status" value="1"/>
</dbReference>
<evidence type="ECO:0000259" key="1">
    <source>
        <dbReference type="Pfam" id="PF07687"/>
    </source>
</evidence>
<proteinExistence type="predicted"/>
<protein>
    <submittedName>
        <fullName evidence="2">M20 family metallopeptidase</fullName>
    </submittedName>
</protein>
<accession>A0A949TUV6</accession>
<dbReference type="Pfam" id="PF01546">
    <property type="entry name" value="Peptidase_M20"/>
    <property type="match status" value="1"/>
</dbReference>
<dbReference type="InterPro" id="IPR017150">
    <property type="entry name" value="Pept_M20_glutamate_carboxypep"/>
</dbReference>
<dbReference type="Proteomes" id="UP000694308">
    <property type="component" value="Unassembled WGS sequence"/>
</dbReference>
<name>A0A949TUV6_9CLOT</name>
<dbReference type="EMBL" id="JAEEGC010000004">
    <property type="protein sequence ID" value="MBV7271438.1"/>
    <property type="molecule type" value="Genomic_DNA"/>
</dbReference>
<sequence length="392" mass="42874">MILEQKKKAFEFIDFHKNEMLALWEELVNTESGARDKESVDNLAVKLKNIIENIGMNTKIVEYKNAGNSIVAEFGTDRRKKGIVFSGHMDTVFKKDTAKNNPFRIENGKAYGPGVLDMKGGIVIALYAIKALNSVGYNERPIKLIISGDEETGHSNNPAGAELFINEAKGFTAAFNFETGFTDNGIIVGRKGVAQYTLEVEGVSAHAGNAPEKGRSAIEEIAHKVLDIQNLTNWEEGINFNAGTIQGGTVSNAIPDYAKVEIDVRYTKVSKKAEITKSLEEIAAKTYVEGTKTKLTVKNFMYPMETTDGVMNLFELAKNTSIEIGFGEVYPKTTGGGSDASNTVIAGVPTICAVGVKGEWNHTSREYAEVESLFERTKFVIACVMNLKDDLV</sequence>
<evidence type="ECO:0000313" key="2">
    <source>
        <dbReference type="EMBL" id="MBV7271438.1"/>
    </source>
</evidence>